<dbReference type="InterPro" id="IPR005119">
    <property type="entry name" value="LysR_subst-bd"/>
</dbReference>
<accession>A0A1I7DFU9</accession>
<dbReference type="Gene3D" id="3.40.190.290">
    <property type="match status" value="1"/>
</dbReference>
<comment type="similarity">
    <text evidence="1">Belongs to the LysR transcriptional regulatory family.</text>
</comment>
<dbReference type="PANTHER" id="PTHR30537">
    <property type="entry name" value="HTH-TYPE TRANSCRIPTIONAL REGULATOR"/>
    <property type="match status" value="1"/>
</dbReference>
<name>A0A1I7DFU9_9HYPH</name>
<dbReference type="SUPFAM" id="SSF53850">
    <property type="entry name" value="Periplasmic binding protein-like II"/>
    <property type="match status" value="1"/>
</dbReference>
<dbReference type="InterPro" id="IPR036390">
    <property type="entry name" value="WH_DNA-bd_sf"/>
</dbReference>
<dbReference type="Pfam" id="PF03466">
    <property type="entry name" value="LysR_substrate"/>
    <property type="match status" value="1"/>
</dbReference>
<dbReference type="Pfam" id="PF00126">
    <property type="entry name" value="HTH_1"/>
    <property type="match status" value="1"/>
</dbReference>
<dbReference type="Proteomes" id="UP000183371">
    <property type="component" value="Unassembled WGS sequence"/>
</dbReference>
<dbReference type="RefSeq" id="WP_083417350.1">
    <property type="nucleotide sequence ID" value="NZ_FPBD01000008.1"/>
</dbReference>
<reference evidence="7" key="1">
    <citation type="submission" date="2016-10" db="EMBL/GenBank/DDBJ databases">
        <authorList>
            <person name="Varghese N."/>
            <person name="Submissions S."/>
        </authorList>
    </citation>
    <scope>NUCLEOTIDE SEQUENCE [LARGE SCALE GENOMIC DNA]</scope>
    <source>
        <strain evidence="7">DSM 17465</strain>
    </source>
</reference>
<dbReference type="Gene3D" id="1.10.10.10">
    <property type="entry name" value="Winged helix-like DNA-binding domain superfamily/Winged helix DNA-binding domain"/>
    <property type="match status" value="1"/>
</dbReference>
<feature type="domain" description="HTH lysR-type" evidence="5">
    <location>
        <begin position="1"/>
        <end position="59"/>
    </location>
</feature>
<keyword evidence="2" id="KW-0805">Transcription regulation</keyword>
<keyword evidence="4" id="KW-0804">Transcription</keyword>
<dbReference type="AlphaFoldDB" id="A0A1I7DFU9"/>
<protein>
    <submittedName>
        <fullName evidence="6">DNA-binding transcriptional regulator, LysR family</fullName>
    </submittedName>
</protein>
<evidence type="ECO:0000256" key="3">
    <source>
        <dbReference type="ARBA" id="ARBA00023125"/>
    </source>
</evidence>
<dbReference type="InterPro" id="IPR058163">
    <property type="entry name" value="LysR-type_TF_proteobact-type"/>
</dbReference>
<evidence type="ECO:0000259" key="5">
    <source>
        <dbReference type="PROSITE" id="PS50931"/>
    </source>
</evidence>
<proteinExistence type="inferred from homology"/>
<dbReference type="PROSITE" id="PS50931">
    <property type="entry name" value="HTH_LYSR"/>
    <property type="match status" value="1"/>
</dbReference>
<dbReference type="GO" id="GO:0006351">
    <property type="term" value="P:DNA-templated transcription"/>
    <property type="evidence" value="ECO:0007669"/>
    <property type="project" value="TreeGrafter"/>
</dbReference>
<dbReference type="PANTHER" id="PTHR30537:SF5">
    <property type="entry name" value="HTH-TYPE TRANSCRIPTIONAL ACTIVATOR TTDR-RELATED"/>
    <property type="match status" value="1"/>
</dbReference>
<organism evidence="6 7">
    <name type="scientific">Pseudovibrio denitrificans</name>
    <dbReference type="NCBI Taxonomy" id="258256"/>
    <lineage>
        <taxon>Bacteria</taxon>
        <taxon>Pseudomonadati</taxon>
        <taxon>Pseudomonadota</taxon>
        <taxon>Alphaproteobacteria</taxon>
        <taxon>Hyphomicrobiales</taxon>
        <taxon>Stappiaceae</taxon>
        <taxon>Pseudovibrio</taxon>
    </lineage>
</organism>
<evidence type="ECO:0000256" key="4">
    <source>
        <dbReference type="ARBA" id="ARBA00023163"/>
    </source>
</evidence>
<evidence type="ECO:0000256" key="1">
    <source>
        <dbReference type="ARBA" id="ARBA00009437"/>
    </source>
</evidence>
<dbReference type="SUPFAM" id="SSF46785">
    <property type="entry name" value="Winged helix' DNA-binding domain"/>
    <property type="match status" value="1"/>
</dbReference>
<dbReference type="CDD" id="cd08422">
    <property type="entry name" value="PBP2_CrgA_like"/>
    <property type="match status" value="1"/>
</dbReference>
<dbReference type="FunFam" id="1.10.10.10:FF:000001">
    <property type="entry name" value="LysR family transcriptional regulator"/>
    <property type="match status" value="1"/>
</dbReference>
<evidence type="ECO:0000313" key="6">
    <source>
        <dbReference type="EMBL" id="SFU10538.1"/>
    </source>
</evidence>
<dbReference type="GO" id="GO:0043565">
    <property type="term" value="F:sequence-specific DNA binding"/>
    <property type="evidence" value="ECO:0007669"/>
    <property type="project" value="TreeGrafter"/>
</dbReference>
<keyword evidence="3 6" id="KW-0238">DNA-binding</keyword>
<evidence type="ECO:0000256" key="2">
    <source>
        <dbReference type="ARBA" id="ARBA00023015"/>
    </source>
</evidence>
<keyword evidence="7" id="KW-1185">Reference proteome</keyword>
<evidence type="ECO:0000313" key="7">
    <source>
        <dbReference type="Proteomes" id="UP000183371"/>
    </source>
</evidence>
<dbReference type="GO" id="GO:0003700">
    <property type="term" value="F:DNA-binding transcription factor activity"/>
    <property type="evidence" value="ECO:0007669"/>
    <property type="project" value="InterPro"/>
</dbReference>
<gene>
    <name evidence="6" type="ORF">SAMN05444141_108305</name>
</gene>
<sequence>MADLNAIAAFVAVADAGTFSSGAAAIGIPKGSISRKISILEESLGVRLFHRTTRKVTLTDIGRSFYERCKRGVDELSAATQLIDESTATPSGILRVAAPAAFADGVFSDVIAMYLARYPKTRVELMLSDEFLDLIEERIDLAFRFGELQDSSLIARKLSTTHRILCASPKLLEALGEPKSLDDLVEYPSIVHGSTLSQSSWRLVDKKGREHIARHKPRLAAQSISMAASAATLGIGVALLPGKAVETALETGELQHILPNYATPTQGLYAIYPSSKHLSLNVRSFMDLLSNSDLLANRDDA</sequence>
<dbReference type="InterPro" id="IPR000847">
    <property type="entry name" value="LysR_HTH_N"/>
</dbReference>
<dbReference type="EMBL" id="FPBD01000008">
    <property type="protein sequence ID" value="SFU10538.1"/>
    <property type="molecule type" value="Genomic_DNA"/>
</dbReference>
<dbReference type="InterPro" id="IPR036388">
    <property type="entry name" value="WH-like_DNA-bd_sf"/>
</dbReference>